<organism evidence="1 2">
    <name type="scientific">Paramarasmius palmivorus</name>
    <dbReference type="NCBI Taxonomy" id="297713"/>
    <lineage>
        <taxon>Eukaryota</taxon>
        <taxon>Fungi</taxon>
        <taxon>Dikarya</taxon>
        <taxon>Basidiomycota</taxon>
        <taxon>Agaricomycotina</taxon>
        <taxon>Agaricomycetes</taxon>
        <taxon>Agaricomycetidae</taxon>
        <taxon>Agaricales</taxon>
        <taxon>Marasmiineae</taxon>
        <taxon>Marasmiaceae</taxon>
        <taxon>Paramarasmius</taxon>
    </lineage>
</organism>
<comment type="caution">
    <text evidence="1">The sequence shown here is derived from an EMBL/GenBank/DDBJ whole genome shotgun (WGS) entry which is preliminary data.</text>
</comment>
<protein>
    <submittedName>
        <fullName evidence="1">Uncharacterized protein</fullName>
    </submittedName>
</protein>
<name>A0AAW0BFE0_9AGAR</name>
<keyword evidence="2" id="KW-1185">Reference proteome</keyword>
<reference evidence="1 2" key="1">
    <citation type="submission" date="2024-01" db="EMBL/GenBank/DDBJ databases">
        <title>A draft genome for a cacao thread blight-causing isolate of Paramarasmius palmivorus.</title>
        <authorList>
            <person name="Baruah I.K."/>
            <person name="Bukari Y."/>
            <person name="Amoako-Attah I."/>
            <person name="Meinhardt L.W."/>
            <person name="Bailey B.A."/>
            <person name="Cohen S.P."/>
        </authorList>
    </citation>
    <scope>NUCLEOTIDE SEQUENCE [LARGE SCALE GENOMIC DNA]</scope>
    <source>
        <strain evidence="1 2">GH-12</strain>
    </source>
</reference>
<gene>
    <name evidence="1" type="ORF">VNI00_016209</name>
</gene>
<accession>A0AAW0BFE0</accession>
<dbReference type="Proteomes" id="UP001383192">
    <property type="component" value="Unassembled WGS sequence"/>
</dbReference>
<evidence type="ECO:0000313" key="1">
    <source>
        <dbReference type="EMBL" id="KAK7024534.1"/>
    </source>
</evidence>
<dbReference type="EMBL" id="JAYKXP010000121">
    <property type="protein sequence ID" value="KAK7024534.1"/>
    <property type="molecule type" value="Genomic_DNA"/>
</dbReference>
<sequence length="641" mass="73929">MALQSNPRVLRNISSMLAVRPPTARDSVDVIVNKCDNALHALDIYMTYLYPRPHRVSGISFLNKTEDETWTVLRKWFTNLHTWSPAVHSTDSRPDILLQPAAFDRTIRGIFNLVHVFAYYYPRSIVTRRIFEDEVLPPMAMQMLYTALTIDGVTLHPIASVMVHERWGKDCFEGENNKPLLQDIFHRYPNVDFAVVAVTRFARVIEKKAVVSRAPAIHALAVIIVQMMPLAIAKIMAQNTTWWFGKCMDCLFRQLRVYHKRLPDIQKDLDVASVGRLLTVCLRFLNTVTRKTSSTGWVLSALDAGMLHAVLDIPAFIELKAKHSLSSAYIDYGLDVAEDCGYLLASLTPHLVTPSVLRSVRESLQKRPPVNTDTIPQAEKWLEDVTWTTAIYSEYRSAPYRHTCLRTCCYEEVRVYKPQKSSVVSHEHSALFRPRFWTTSPNRDNIAIAQDLRNNRIQPQHNDHSVSATEATKLLRQKIRPKNLYLFLRNAWNAQGVGRCYTVRKSANVHTGFKNTRQSALEYRRHVKHELMFCLITDGKRSVAYFDRGFGRYFVFKLLNDHAEKVATIRASLRPDQWLCVNVEESFTSFKVITERDLNNYMIPTTPTNYQDKDFLIADFPRQGLKLWSWHSYKEKVPPPL</sequence>
<dbReference type="AlphaFoldDB" id="A0AAW0BFE0"/>
<evidence type="ECO:0000313" key="2">
    <source>
        <dbReference type="Proteomes" id="UP001383192"/>
    </source>
</evidence>
<proteinExistence type="predicted"/>